<evidence type="ECO:0008006" key="9">
    <source>
        <dbReference type="Google" id="ProtNLM"/>
    </source>
</evidence>
<evidence type="ECO:0000256" key="4">
    <source>
        <dbReference type="ARBA" id="ARBA00023224"/>
    </source>
</evidence>
<dbReference type="GO" id="GO:0001664">
    <property type="term" value="F:G protein-coupled receptor binding"/>
    <property type="evidence" value="ECO:0007669"/>
    <property type="project" value="TreeGrafter"/>
</dbReference>
<evidence type="ECO:0000256" key="2">
    <source>
        <dbReference type="ARBA" id="ARBA00022741"/>
    </source>
</evidence>
<dbReference type="PANTHER" id="PTHR10218:SF302">
    <property type="entry name" value="GUANINE NUCLEOTIDE-BINDING PROTEIN ALPHA-5 SUBUNIT"/>
    <property type="match status" value="1"/>
</dbReference>
<sequence length="320" mass="36929">MRITKSFNRDDSPYASPSKSESLIASAEQLPKAPHTGTKAPKLVKIKTWEEKKNFESPRKLKSRSFSESKDDCVNKKKVKDHYFLIIDAILSSQQFDHNIAKKFHYLWSSRFMQRVFRKHQFDLPSQCQYHFPKALEYFSPGYKIDYDDLLNTYLPTTTSPKHDDIELDKERFLLIDTPGASPPLSGAPWQSYWDPSLTIDAIVFVISLGEYLNPLATDPPMTHLQASLDLWKVISSEPQLANIPFILVLNKSDVFEMKKLKNQEYRSVGPENEDKDYSLMKIIESFKDCFGACTMTEFITCTLKKSEIFSVFSTIIKIH</sequence>
<feature type="region of interest" description="Disordered" evidence="7">
    <location>
        <begin position="1"/>
        <end position="43"/>
    </location>
</feature>
<feature type="binding site" evidence="6">
    <location>
        <position position="157"/>
    </location>
    <ligand>
        <name>Mg(2+)</name>
        <dbReference type="ChEBI" id="CHEBI:18420"/>
    </ligand>
</feature>
<dbReference type="SUPFAM" id="SSF52540">
    <property type="entry name" value="P-loop containing nucleoside triphosphate hydrolases"/>
    <property type="match status" value="1"/>
</dbReference>
<dbReference type="GO" id="GO:0005525">
    <property type="term" value="F:GTP binding"/>
    <property type="evidence" value="ECO:0007669"/>
    <property type="project" value="UniProtKB-KW"/>
</dbReference>
<dbReference type="InterPro" id="IPR027417">
    <property type="entry name" value="P-loop_NTPase"/>
</dbReference>
<dbReference type="Gene3D" id="1.10.400.10">
    <property type="entry name" value="GI Alpha 1, domain 2-like"/>
    <property type="match status" value="1"/>
</dbReference>
<keyword evidence="6" id="KW-0460">Magnesium</keyword>
<evidence type="ECO:0000256" key="6">
    <source>
        <dbReference type="PIRSR" id="PIRSR601019-2"/>
    </source>
</evidence>
<dbReference type="InterPro" id="IPR011025">
    <property type="entry name" value="GproteinA_insert"/>
</dbReference>
<dbReference type="GO" id="GO:0007188">
    <property type="term" value="P:adenylate cyclase-modulating G protein-coupled receptor signaling pathway"/>
    <property type="evidence" value="ECO:0007669"/>
    <property type="project" value="TreeGrafter"/>
</dbReference>
<evidence type="ECO:0000256" key="1">
    <source>
        <dbReference type="ARBA" id="ARBA00022723"/>
    </source>
</evidence>
<protein>
    <recommendedName>
        <fullName evidence="9">G domain-containing protein</fullName>
    </recommendedName>
</protein>
<dbReference type="GO" id="GO:0003924">
    <property type="term" value="F:GTPase activity"/>
    <property type="evidence" value="ECO:0007669"/>
    <property type="project" value="InterPro"/>
</dbReference>
<dbReference type="GO" id="GO:0005834">
    <property type="term" value="C:heterotrimeric G-protein complex"/>
    <property type="evidence" value="ECO:0007669"/>
    <property type="project" value="TreeGrafter"/>
</dbReference>
<evidence type="ECO:0000256" key="7">
    <source>
        <dbReference type="SAM" id="MobiDB-lite"/>
    </source>
</evidence>
<evidence type="ECO:0000313" key="8">
    <source>
        <dbReference type="EMBL" id="NDV33873.1"/>
    </source>
</evidence>
<keyword evidence="4" id="KW-0807">Transducer</keyword>
<dbReference type="InterPro" id="IPR001019">
    <property type="entry name" value="Gprotein_alpha_su"/>
</dbReference>
<dbReference type="AlphaFoldDB" id="A0A6B2L9Z7"/>
<name>A0A6B2L9Z7_9EUKA</name>
<dbReference type="SMART" id="SM00275">
    <property type="entry name" value="G_alpha"/>
    <property type="match status" value="1"/>
</dbReference>
<evidence type="ECO:0000256" key="5">
    <source>
        <dbReference type="PIRSR" id="PIRSR601019-1"/>
    </source>
</evidence>
<keyword evidence="2 5" id="KW-0547">Nucleotide-binding</keyword>
<dbReference type="Pfam" id="PF00503">
    <property type="entry name" value="G-alpha"/>
    <property type="match status" value="1"/>
</dbReference>
<reference evidence="8" key="1">
    <citation type="journal article" date="2020" name="J. Eukaryot. Microbiol.">
        <title>De novo Sequencing, Assembly and Annotation of the Transcriptome for the Free-Living Testate Amoeba Arcella intermedia.</title>
        <authorList>
            <person name="Ribeiro G.M."/>
            <person name="Porfirio-Sousa A.L."/>
            <person name="Maurer-Alcala X.X."/>
            <person name="Katz L.A."/>
            <person name="Lahr D.J.G."/>
        </authorList>
    </citation>
    <scope>NUCLEOTIDE SEQUENCE</scope>
</reference>
<proteinExistence type="predicted"/>
<evidence type="ECO:0000256" key="3">
    <source>
        <dbReference type="ARBA" id="ARBA00023134"/>
    </source>
</evidence>
<organism evidence="8">
    <name type="scientific">Arcella intermedia</name>
    <dbReference type="NCBI Taxonomy" id="1963864"/>
    <lineage>
        <taxon>Eukaryota</taxon>
        <taxon>Amoebozoa</taxon>
        <taxon>Tubulinea</taxon>
        <taxon>Elardia</taxon>
        <taxon>Arcellinida</taxon>
        <taxon>Sphaerothecina</taxon>
        <taxon>Arcellidae</taxon>
        <taxon>Arcella</taxon>
    </lineage>
</organism>
<dbReference type="GO" id="GO:0031683">
    <property type="term" value="F:G-protein beta/gamma-subunit complex binding"/>
    <property type="evidence" value="ECO:0007669"/>
    <property type="project" value="InterPro"/>
</dbReference>
<keyword evidence="1 6" id="KW-0479">Metal-binding</keyword>
<dbReference type="EMBL" id="GIBP01004904">
    <property type="protein sequence ID" value="NDV33873.1"/>
    <property type="molecule type" value="Transcribed_RNA"/>
</dbReference>
<dbReference type="Gene3D" id="3.40.50.300">
    <property type="entry name" value="P-loop containing nucleotide triphosphate hydrolases"/>
    <property type="match status" value="1"/>
</dbReference>
<dbReference type="GO" id="GO:0046872">
    <property type="term" value="F:metal ion binding"/>
    <property type="evidence" value="ECO:0007669"/>
    <property type="project" value="UniProtKB-KW"/>
</dbReference>
<dbReference type="SUPFAM" id="SSF47895">
    <property type="entry name" value="Transducin (alpha subunit), insertion domain"/>
    <property type="match status" value="1"/>
</dbReference>
<dbReference type="PROSITE" id="PS51882">
    <property type="entry name" value="G_ALPHA"/>
    <property type="match status" value="1"/>
</dbReference>
<dbReference type="GO" id="GO:0005737">
    <property type="term" value="C:cytoplasm"/>
    <property type="evidence" value="ECO:0007669"/>
    <property type="project" value="TreeGrafter"/>
</dbReference>
<keyword evidence="3 5" id="KW-0342">GTP-binding</keyword>
<feature type="binding site" evidence="5">
    <location>
        <begin position="151"/>
        <end position="157"/>
    </location>
    <ligand>
        <name>GTP</name>
        <dbReference type="ChEBI" id="CHEBI:37565"/>
    </ligand>
</feature>
<dbReference type="PANTHER" id="PTHR10218">
    <property type="entry name" value="GTP-BINDING PROTEIN ALPHA SUBUNIT"/>
    <property type="match status" value="1"/>
</dbReference>
<accession>A0A6B2L9Z7</accession>
<feature type="binding site" evidence="5">
    <location>
        <begin position="251"/>
        <end position="254"/>
    </location>
    <ligand>
        <name>GTP</name>
        <dbReference type="ChEBI" id="CHEBI:37565"/>
    </ligand>
</feature>